<gene>
    <name evidence="7" type="primary">LOC104594990</name>
</gene>
<evidence type="ECO:0000256" key="1">
    <source>
        <dbReference type="ARBA" id="ARBA00004141"/>
    </source>
</evidence>
<sequence length="581" mass="63391">MGDTEPKHHHGKLSSEHVEDNAAQTAIVDSKQGGWITVPIITASMLGLTLAASGWISNLIVYLIQEFNVKSIDATQIFNTVSGFTTLLPIAGSITADSLGCFPVITVSSFISLLGVILLMLTATVSSLRPPSCANKGSASCQPASNFQYWVLNVSMALASIGIGGTRSTIATFGGDQFDTAEDQALFFNWYFIAFYVALGLGNTVVVYVDDNVGWGWGYAICIAANVFGIAIFLAGSSFYRHAKHKVSPFTRLAQVVVAAIRKRKLPLSSQSQDYYLGYGGVSTEFELSGYSTPTRSFKFLNRAALRMEGDTGPDDSIAKPWRLCTVEQVEDLKGVIRILPLWSTSIFLSTPIGIQTGLTIIEVLKMDRRVGPHMEIPAGSFMVFTLFSTAISIFLVDRFLYPLWIKLAGRALTPLQRIGVGHFFTIIGMATSAMVESTRLHVVKSNHLKTEDNSVVAPMSALWMVLPLSIIGIGESFHFPGQIELYYQEFPASLRNTSTAMVMALIAVGYYLSTAVIGLVRRVTGWLPDNIDDGRVDNVFWMLAGIGVINFGYYLTCAKLYQYKNTKKGGTRSDHSDNSV</sequence>
<dbReference type="GO" id="GO:0005886">
    <property type="term" value="C:plasma membrane"/>
    <property type="evidence" value="ECO:0000318"/>
    <property type="project" value="GO_Central"/>
</dbReference>
<keyword evidence="4" id="KW-1133">Transmembrane helix</keyword>
<dbReference type="InterPro" id="IPR036259">
    <property type="entry name" value="MFS_trans_sf"/>
</dbReference>
<comment type="subcellular location">
    <subcellularLocation>
        <location evidence="1">Membrane</location>
        <topology evidence="1">Multi-pass membrane protein</topology>
    </subcellularLocation>
</comment>
<dbReference type="GO" id="GO:0022857">
    <property type="term" value="F:transmembrane transporter activity"/>
    <property type="evidence" value="ECO:0000318"/>
    <property type="project" value="GO_Central"/>
</dbReference>
<protein>
    <submittedName>
        <fullName evidence="7">Protein NRT1/ PTR FAMILY 2.7-like</fullName>
    </submittedName>
</protein>
<keyword evidence="5" id="KW-0472">Membrane</keyword>
<dbReference type="Pfam" id="PF00854">
    <property type="entry name" value="PTR2"/>
    <property type="match status" value="1"/>
</dbReference>
<dbReference type="AlphaFoldDB" id="A0A1U7ZIV3"/>
<dbReference type="InterPro" id="IPR000109">
    <property type="entry name" value="POT_fam"/>
</dbReference>
<name>A0A1U7ZIV3_NELNU</name>
<dbReference type="FunCoup" id="A0A1U7ZIV3">
    <property type="interactions" value="62"/>
</dbReference>
<evidence type="ECO:0000256" key="4">
    <source>
        <dbReference type="ARBA" id="ARBA00022989"/>
    </source>
</evidence>
<dbReference type="RefSeq" id="XP_010253843.1">
    <property type="nucleotide sequence ID" value="XM_010255541.1"/>
</dbReference>
<dbReference type="OrthoDB" id="8904098at2759"/>
<dbReference type="SUPFAM" id="SSF103473">
    <property type="entry name" value="MFS general substrate transporter"/>
    <property type="match status" value="1"/>
</dbReference>
<proteinExistence type="inferred from homology"/>
<organism evidence="6 7">
    <name type="scientific">Nelumbo nucifera</name>
    <name type="common">Sacred lotus</name>
    <dbReference type="NCBI Taxonomy" id="4432"/>
    <lineage>
        <taxon>Eukaryota</taxon>
        <taxon>Viridiplantae</taxon>
        <taxon>Streptophyta</taxon>
        <taxon>Embryophyta</taxon>
        <taxon>Tracheophyta</taxon>
        <taxon>Spermatophyta</taxon>
        <taxon>Magnoliopsida</taxon>
        <taxon>Proteales</taxon>
        <taxon>Nelumbonaceae</taxon>
        <taxon>Nelumbo</taxon>
    </lineage>
</organism>
<reference evidence="7" key="1">
    <citation type="submission" date="2025-08" db="UniProtKB">
        <authorList>
            <consortium name="RefSeq"/>
        </authorList>
    </citation>
    <scope>IDENTIFICATION</scope>
</reference>
<dbReference type="OMA" id="WMSAVIG"/>
<keyword evidence="6" id="KW-1185">Reference proteome</keyword>
<accession>A0A1U7ZIV3</accession>
<dbReference type="GO" id="GO:0055085">
    <property type="term" value="P:transmembrane transport"/>
    <property type="evidence" value="ECO:0000318"/>
    <property type="project" value="GO_Central"/>
</dbReference>
<dbReference type="Proteomes" id="UP000189703">
    <property type="component" value="Unplaced"/>
</dbReference>
<evidence type="ECO:0000256" key="5">
    <source>
        <dbReference type="ARBA" id="ARBA00023136"/>
    </source>
</evidence>
<dbReference type="eggNOG" id="KOG1237">
    <property type="taxonomic scope" value="Eukaryota"/>
</dbReference>
<evidence type="ECO:0000256" key="2">
    <source>
        <dbReference type="ARBA" id="ARBA00005982"/>
    </source>
</evidence>
<comment type="similarity">
    <text evidence="2">Belongs to the major facilitator superfamily. Proton-dependent oligopeptide transporter (POT/PTR) (TC 2.A.17) family.</text>
</comment>
<evidence type="ECO:0000256" key="3">
    <source>
        <dbReference type="ARBA" id="ARBA00022692"/>
    </source>
</evidence>
<keyword evidence="3" id="KW-0812">Transmembrane</keyword>
<dbReference type="KEGG" id="nnu:104594990"/>
<dbReference type="PANTHER" id="PTHR11654">
    <property type="entry name" value="OLIGOPEPTIDE TRANSPORTER-RELATED"/>
    <property type="match status" value="1"/>
</dbReference>
<dbReference type="GeneID" id="104594990"/>
<evidence type="ECO:0000313" key="6">
    <source>
        <dbReference type="Proteomes" id="UP000189703"/>
    </source>
</evidence>
<evidence type="ECO:0000313" key="7">
    <source>
        <dbReference type="RefSeq" id="XP_010253843.1"/>
    </source>
</evidence>
<dbReference type="Gene3D" id="1.20.1250.20">
    <property type="entry name" value="MFS general substrate transporter like domains"/>
    <property type="match status" value="1"/>
</dbReference>